<evidence type="ECO:0000313" key="3">
    <source>
        <dbReference type="EMBL" id="SFM83267.1"/>
    </source>
</evidence>
<evidence type="ECO:0000313" key="4">
    <source>
        <dbReference type="Proteomes" id="UP000199614"/>
    </source>
</evidence>
<dbReference type="EMBL" id="FOUY01000003">
    <property type="protein sequence ID" value="SFM83267.1"/>
    <property type="molecule type" value="Genomic_DNA"/>
</dbReference>
<dbReference type="PANTHER" id="PTHR30137">
    <property type="entry name" value="LUCIFERASE-LIKE MONOOXYGENASE"/>
    <property type="match status" value="1"/>
</dbReference>
<keyword evidence="4" id="KW-1185">Reference proteome</keyword>
<reference evidence="3 4" key="1">
    <citation type="submission" date="2016-10" db="EMBL/GenBank/DDBJ databases">
        <authorList>
            <person name="de Groot N.N."/>
        </authorList>
    </citation>
    <scope>NUCLEOTIDE SEQUENCE [LARGE SCALE GENOMIC DNA]</scope>
    <source>
        <strain evidence="3 4">CGMCC 4.1877</strain>
    </source>
</reference>
<dbReference type="InterPro" id="IPR036661">
    <property type="entry name" value="Luciferase-like_sf"/>
</dbReference>
<dbReference type="STRING" id="260086.SAMN05216207_1003160"/>
<dbReference type="InterPro" id="IPR019949">
    <property type="entry name" value="CmoO-like"/>
</dbReference>
<name>A0A1I4U315_PSUAM</name>
<dbReference type="InterPro" id="IPR011251">
    <property type="entry name" value="Luciferase-like_dom"/>
</dbReference>
<dbReference type="SUPFAM" id="SSF51679">
    <property type="entry name" value="Bacterial luciferase-like"/>
    <property type="match status" value="1"/>
</dbReference>
<evidence type="ECO:0000259" key="2">
    <source>
        <dbReference type="Pfam" id="PF00296"/>
    </source>
</evidence>
<dbReference type="Pfam" id="PF00296">
    <property type="entry name" value="Bac_luciferase"/>
    <property type="match status" value="1"/>
</dbReference>
<gene>
    <name evidence="3" type="ORF">SAMN05216207_1003160</name>
</gene>
<dbReference type="GO" id="GO:0005829">
    <property type="term" value="C:cytosol"/>
    <property type="evidence" value="ECO:0007669"/>
    <property type="project" value="TreeGrafter"/>
</dbReference>
<comment type="similarity">
    <text evidence="1">To bacterial alkanal monooxygenase alpha and beta chains.</text>
</comment>
<dbReference type="InterPro" id="IPR050766">
    <property type="entry name" value="Bact_Lucif_Oxidored"/>
</dbReference>
<proteinExistence type="predicted"/>
<accession>A0A1I4U315</accession>
<dbReference type="Gene3D" id="3.20.20.30">
    <property type="entry name" value="Luciferase-like domain"/>
    <property type="match status" value="1"/>
</dbReference>
<feature type="domain" description="Luciferase-like" evidence="2">
    <location>
        <begin position="15"/>
        <end position="291"/>
    </location>
</feature>
<dbReference type="AlphaFoldDB" id="A0A1I4U315"/>
<protein>
    <submittedName>
        <fullName evidence="3">Luciferase family oxidoreductase, group 1</fullName>
    </submittedName>
</protein>
<dbReference type="Proteomes" id="UP000199614">
    <property type="component" value="Unassembled WGS sequence"/>
</dbReference>
<dbReference type="NCBIfam" id="TIGR03558">
    <property type="entry name" value="oxido_grp_1"/>
    <property type="match status" value="1"/>
</dbReference>
<evidence type="ECO:0000256" key="1">
    <source>
        <dbReference type="ARBA" id="ARBA00007789"/>
    </source>
</evidence>
<organism evidence="3 4">
    <name type="scientific">Pseudonocardia ammonioxydans</name>
    <dbReference type="NCBI Taxonomy" id="260086"/>
    <lineage>
        <taxon>Bacteria</taxon>
        <taxon>Bacillati</taxon>
        <taxon>Actinomycetota</taxon>
        <taxon>Actinomycetes</taxon>
        <taxon>Pseudonocardiales</taxon>
        <taxon>Pseudonocardiaceae</taxon>
        <taxon>Pseudonocardia</taxon>
    </lineage>
</organism>
<sequence>MPDGARRAATVAVSVLDLSPVPAAGTPAEALRATVDLAVLADRLGYHRYWTAENHGKHGVAAGAPAVIAAALAGRTGRLRVGAGGVLLPHHAPLVVAEQFGTLEALYPGRIDLGLGRAAGASPRIAAHLRSDHDRPFAEQVQEVLGWFGDTSPAVPAAGNRPEIWLLGSSATSAGIAAELGLPYATRVANDLDAAGTALAAAPGVPTLLEVPVLAAPTDAEADRVAAPVRARTLWRSRGERRTRLPDRETALAALADPAERAQAQRLTARHVVGGPETVRTRLQELIDRTGVGELMVSGLFGDRGDRCRSHEIVADVARELRAR</sequence>
<dbReference type="RefSeq" id="WP_218162666.1">
    <property type="nucleotide sequence ID" value="NZ_FOUY01000003.1"/>
</dbReference>
<dbReference type="GO" id="GO:0016705">
    <property type="term" value="F:oxidoreductase activity, acting on paired donors, with incorporation or reduction of molecular oxygen"/>
    <property type="evidence" value="ECO:0007669"/>
    <property type="project" value="InterPro"/>
</dbReference>
<dbReference type="PANTHER" id="PTHR30137:SF6">
    <property type="entry name" value="LUCIFERASE-LIKE MONOOXYGENASE"/>
    <property type="match status" value="1"/>
</dbReference>